<sequence>MVASNQQTKITQPTRIRKRKALTSSVAKRSKLSTMSTTAPPKYTHIDKCINRTGNNKQKRSDDPDECDCHKSRKRCSDVTCLNRALKIECPKSCKARNCANQRIAKQMYAKVHVQHTNSNKGFGLYAKKEIKAGQFITEFMGEIITEEEEFRRRKAKPGVYRYILESANLIFDATKYGNEARFINHSCAPNTRCERWIVPGRTSNIPRIAFFANTTIKAGQELTFDYKFSKKALKKCLCGEPSCKYQKN</sequence>
<dbReference type="GO" id="GO:0032259">
    <property type="term" value="P:methylation"/>
    <property type="evidence" value="ECO:0007669"/>
    <property type="project" value="UniProtKB-KW"/>
</dbReference>
<name>G0M7I3_CAEBE</name>
<evidence type="ECO:0000313" key="11">
    <source>
        <dbReference type="EMBL" id="EGT30235.1"/>
    </source>
</evidence>
<evidence type="ECO:0000256" key="8">
    <source>
        <dbReference type="SAM" id="MobiDB-lite"/>
    </source>
</evidence>
<dbReference type="HOGENOM" id="CLU_1116573_0_0_1"/>
<keyword evidence="12" id="KW-1185">Reference proteome</keyword>
<dbReference type="InterPro" id="IPR050777">
    <property type="entry name" value="SET2_Histone-Lys_MeTrsfase"/>
</dbReference>
<proteinExistence type="predicted"/>
<evidence type="ECO:0000256" key="4">
    <source>
        <dbReference type="ARBA" id="ARBA00022603"/>
    </source>
</evidence>
<evidence type="ECO:0000256" key="1">
    <source>
        <dbReference type="ARBA" id="ARBA00004123"/>
    </source>
</evidence>
<keyword evidence="6" id="KW-0949">S-adenosyl-L-methionine</keyword>
<dbReference type="GO" id="GO:0042054">
    <property type="term" value="F:histone methyltransferase activity"/>
    <property type="evidence" value="ECO:0007669"/>
    <property type="project" value="InterPro"/>
</dbReference>
<dbReference type="EMBL" id="GL379786">
    <property type="protein sequence ID" value="EGT30235.1"/>
    <property type="molecule type" value="Genomic_DNA"/>
</dbReference>
<evidence type="ECO:0000259" key="9">
    <source>
        <dbReference type="PROSITE" id="PS50280"/>
    </source>
</evidence>
<dbReference type="eggNOG" id="KOG4442">
    <property type="taxonomic scope" value="Eukaryota"/>
</dbReference>
<dbReference type="GO" id="GO:0005694">
    <property type="term" value="C:chromosome"/>
    <property type="evidence" value="ECO:0007669"/>
    <property type="project" value="UniProtKB-SubCell"/>
</dbReference>
<dbReference type="InterPro" id="IPR046341">
    <property type="entry name" value="SET_dom_sf"/>
</dbReference>
<dbReference type="PANTHER" id="PTHR22884">
    <property type="entry name" value="SET DOMAIN PROTEINS"/>
    <property type="match status" value="1"/>
</dbReference>
<feature type="domain" description="AWS" evidence="10">
    <location>
        <begin position="62"/>
        <end position="108"/>
    </location>
</feature>
<dbReference type="GO" id="GO:0005634">
    <property type="term" value="C:nucleus"/>
    <property type="evidence" value="ECO:0007669"/>
    <property type="project" value="UniProtKB-SubCell"/>
</dbReference>
<dbReference type="InterPro" id="IPR001214">
    <property type="entry name" value="SET_dom"/>
</dbReference>
<evidence type="ECO:0000256" key="3">
    <source>
        <dbReference type="ARBA" id="ARBA00022454"/>
    </source>
</evidence>
<feature type="domain" description="SET" evidence="9">
    <location>
        <begin position="110"/>
        <end position="228"/>
    </location>
</feature>
<keyword evidence="5" id="KW-0808">Transferase</keyword>
<dbReference type="Pfam" id="PF00856">
    <property type="entry name" value="SET"/>
    <property type="match status" value="1"/>
</dbReference>
<dbReference type="SUPFAM" id="SSF82199">
    <property type="entry name" value="SET domain"/>
    <property type="match status" value="1"/>
</dbReference>
<keyword evidence="7" id="KW-0539">Nucleus</keyword>
<evidence type="ECO:0000259" key="10">
    <source>
        <dbReference type="PROSITE" id="PS51215"/>
    </source>
</evidence>
<dbReference type="SMART" id="SM00317">
    <property type="entry name" value="SET"/>
    <property type="match status" value="1"/>
</dbReference>
<dbReference type="PROSITE" id="PS50280">
    <property type="entry name" value="SET"/>
    <property type="match status" value="1"/>
</dbReference>
<evidence type="ECO:0008006" key="13">
    <source>
        <dbReference type="Google" id="ProtNLM"/>
    </source>
</evidence>
<dbReference type="STRING" id="135651.G0M7I3"/>
<dbReference type="OMA" id="MELTINY"/>
<dbReference type="Gene3D" id="2.170.270.10">
    <property type="entry name" value="SET domain"/>
    <property type="match status" value="1"/>
</dbReference>
<protein>
    <recommendedName>
        <fullName evidence="13">SET domain-containing protein</fullName>
    </recommendedName>
</protein>
<keyword evidence="3" id="KW-0158">Chromosome</keyword>
<dbReference type="SMART" id="SM00570">
    <property type="entry name" value="AWS"/>
    <property type="match status" value="1"/>
</dbReference>
<organism evidence="12">
    <name type="scientific">Caenorhabditis brenneri</name>
    <name type="common">Nematode worm</name>
    <dbReference type="NCBI Taxonomy" id="135651"/>
    <lineage>
        <taxon>Eukaryota</taxon>
        <taxon>Metazoa</taxon>
        <taxon>Ecdysozoa</taxon>
        <taxon>Nematoda</taxon>
        <taxon>Chromadorea</taxon>
        <taxon>Rhabditida</taxon>
        <taxon>Rhabditina</taxon>
        <taxon>Rhabditomorpha</taxon>
        <taxon>Rhabditoidea</taxon>
        <taxon>Rhabditidae</taxon>
        <taxon>Peloderinae</taxon>
        <taxon>Caenorhabditis</taxon>
    </lineage>
</organism>
<feature type="compositionally biased region" description="Polar residues" evidence="8">
    <location>
        <begin position="22"/>
        <end position="38"/>
    </location>
</feature>
<evidence type="ECO:0000256" key="5">
    <source>
        <dbReference type="ARBA" id="ARBA00022679"/>
    </source>
</evidence>
<reference evidence="12" key="1">
    <citation type="submission" date="2011-07" db="EMBL/GenBank/DDBJ databases">
        <authorList>
            <consortium name="Caenorhabditis brenneri Sequencing and Analysis Consortium"/>
            <person name="Wilson R.K."/>
        </authorList>
    </citation>
    <scope>NUCLEOTIDE SEQUENCE [LARGE SCALE GENOMIC DNA]</scope>
    <source>
        <strain evidence="12">PB2801</strain>
    </source>
</reference>
<comment type="subcellular location">
    <subcellularLocation>
        <location evidence="2">Chromosome</location>
    </subcellularLocation>
    <subcellularLocation>
        <location evidence="1">Nucleus</location>
    </subcellularLocation>
</comment>
<keyword evidence="4" id="KW-0489">Methyltransferase</keyword>
<evidence type="ECO:0000256" key="2">
    <source>
        <dbReference type="ARBA" id="ARBA00004286"/>
    </source>
</evidence>
<dbReference type="InParanoid" id="G0M7I3"/>
<feature type="region of interest" description="Disordered" evidence="8">
    <location>
        <begin position="1"/>
        <end position="38"/>
    </location>
</feature>
<gene>
    <name evidence="11" type="ORF">CAEBREN_24272</name>
</gene>
<dbReference type="AlphaFoldDB" id="G0M7I3"/>
<feature type="compositionally biased region" description="Polar residues" evidence="8">
    <location>
        <begin position="1"/>
        <end position="14"/>
    </location>
</feature>
<dbReference type="OrthoDB" id="308383at2759"/>
<accession>G0M7I3</accession>
<dbReference type="InterPro" id="IPR006560">
    <property type="entry name" value="AWS_dom"/>
</dbReference>
<dbReference type="Proteomes" id="UP000008068">
    <property type="component" value="Unassembled WGS sequence"/>
</dbReference>
<evidence type="ECO:0000256" key="6">
    <source>
        <dbReference type="ARBA" id="ARBA00022691"/>
    </source>
</evidence>
<evidence type="ECO:0000256" key="7">
    <source>
        <dbReference type="ARBA" id="ARBA00023242"/>
    </source>
</evidence>
<evidence type="ECO:0000313" key="12">
    <source>
        <dbReference type="Proteomes" id="UP000008068"/>
    </source>
</evidence>
<dbReference type="PROSITE" id="PS51215">
    <property type="entry name" value="AWS"/>
    <property type="match status" value="1"/>
</dbReference>